<keyword evidence="3" id="KW-1185">Reference proteome</keyword>
<dbReference type="Proteomes" id="UP001054945">
    <property type="component" value="Unassembled WGS sequence"/>
</dbReference>
<evidence type="ECO:0000256" key="1">
    <source>
        <dbReference type="SAM" id="MobiDB-lite"/>
    </source>
</evidence>
<name>A0AAV4NNX1_CAEEX</name>
<feature type="region of interest" description="Disordered" evidence="1">
    <location>
        <begin position="10"/>
        <end position="44"/>
    </location>
</feature>
<dbReference type="AlphaFoldDB" id="A0AAV4NNX1"/>
<comment type="caution">
    <text evidence="2">The sequence shown here is derived from an EMBL/GenBank/DDBJ whole genome shotgun (WGS) entry which is preliminary data.</text>
</comment>
<organism evidence="2 3">
    <name type="scientific">Caerostris extrusa</name>
    <name type="common">Bark spider</name>
    <name type="synonym">Caerostris bankana</name>
    <dbReference type="NCBI Taxonomy" id="172846"/>
    <lineage>
        <taxon>Eukaryota</taxon>
        <taxon>Metazoa</taxon>
        <taxon>Ecdysozoa</taxon>
        <taxon>Arthropoda</taxon>
        <taxon>Chelicerata</taxon>
        <taxon>Arachnida</taxon>
        <taxon>Araneae</taxon>
        <taxon>Araneomorphae</taxon>
        <taxon>Entelegynae</taxon>
        <taxon>Araneoidea</taxon>
        <taxon>Araneidae</taxon>
        <taxon>Caerostris</taxon>
    </lineage>
</organism>
<evidence type="ECO:0000313" key="2">
    <source>
        <dbReference type="EMBL" id="GIX86484.1"/>
    </source>
</evidence>
<gene>
    <name evidence="2" type="ORF">CEXT_96981</name>
</gene>
<protein>
    <submittedName>
        <fullName evidence="2">Uncharacterized protein</fullName>
    </submittedName>
</protein>
<dbReference type="EMBL" id="BPLR01021144">
    <property type="protein sequence ID" value="GIX86484.1"/>
    <property type="molecule type" value="Genomic_DNA"/>
</dbReference>
<sequence>MWYAHIQEKLKNSHGDLKRPPPKLTRAEDPCEGRSGPGAERGYTPLKAITNSSRRGMNSATFLRSFLIPDGKKEMERSRRVSVRSDHKDSIVLFMVDPELDVGLSTSANDGFVFAFRGRKCIGKFPPGCI</sequence>
<reference evidence="2 3" key="1">
    <citation type="submission" date="2021-06" db="EMBL/GenBank/DDBJ databases">
        <title>Caerostris extrusa draft genome.</title>
        <authorList>
            <person name="Kono N."/>
            <person name="Arakawa K."/>
        </authorList>
    </citation>
    <scope>NUCLEOTIDE SEQUENCE [LARGE SCALE GENOMIC DNA]</scope>
</reference>
<evidence type="ECO:0000313" key="3">
    <source>
        <dbReference type="Proteomes" id="UP001054945"/>
    </source>
</evidence>
<feature type="compositionally biased region" description="Basic and acidic residues" evidence="1">
    <location>
        <begin position="10"/>
        <end position="32"/>
    </location>
</feature>
<proteinExistence type="predicted"/>
<accession>A0AAV4NNX1</accession>